<proteinExistence type="inferred from homology"/>
<dbReference type="EMBL" id="ML986484">
    <property type="protein sequence ID" value="KAF2281452.1"/>
    <property type="molecule type" value="Genomic_DNA"/>
</dbReference>
<reference evidence="4" key="1">
    <citation type="journal article" date="2020" name="Stud. Mycol.">
        <title>101 Dothideomycetes genomes: a test case for predicting lifestyles and emergence of pathogens.</title>
        <authorList>
            <person name="Haridas S."/>
            <person name="Albert R."/>
            <person name="Binder M."/>
            <person name="Bloem J."/>
            <person name="Labutti K."/>
            <person name="Salamov A."/>
            <person name="Andreopoulos B."/>
            <person name="Baker S."/>
            <person name="Barry K."/>
            <person name="Bills G."/>
            <person name="Bluhm B."/>
            <person name="Cannon C."/>
            <person name="Castanera R."/>
            <person name="Culley D."/>
            <person name="Daum C."/>
            <person name="Ezra D."/>
            <person name="Gonzalez J."/>
            <person name="Henrissat B."/>
            <person name="Kuo A."/>
            <person name="Liang C."/>
            <person name="Lipzen A."/>
            <person name="Lutzoni F."/>
            <person name="Magnuson J."/>
            <person name="Mondo S."/>
            <person name="Nolan M."/>
            <person name="Ohm R."/>
            <person name="Pangilinan J."/>
            <person name="Park H.-J."/>
            <person name="Ramirez L."/>
            <person name="Alfaro M."/>
            <person name="Sun H."/>
            <person name="Tritt A."/>
            <person name="Yoshinaga Y."/>
            <person name="Zwiers L.-H."/>
            <person name="Turgeon B."/>
            <person name="Goodwin S."/>
            <person name="Spatafora J."/>
            <person name="Crous P."/>
            <person name="Grigoriev I."/>
        </authorList>
    </citation>
    <scope>NUCLEOTIDE SEQUENCE</scope>
    <source>
        <strain evidence="4">CBS 379.55</strain>
    </source>
</reference>
<evidence type="ECO:0000256" key="1">
    <source>
        <dbReference type="ARBA" id="ARBA00006484"/>
    </source>
</evidence>
<dbReference type="Pfam" id="PF00106">
    <property type="entry name" value="adh_short"/>
    <property type="match status" value="1"/>
</dbReference>
<evidence type="ECO:0000256" key="3">
    <source>
        <dbReference type="RuleBase" id="RU000363"/>
    </source>
</evidence>
<organism evidence="4 5">
    <name type="scientific">Westerdykella ornata</name>
    <dbReference type="NCBI Taxonomy" id="318751"/>
    <lineage>
        <taxon>Eukaryota</taxon>
        <taxon>Fungi</taxon>
        <taxon>Dikarya</taxon>
        <taxon>Ascomycota</taxon>
        <taxon>Pezizomycotina</taxon>
        <taxon>Dothideomycetes</taxon>
        <taxon>Pleosporomycetidae</taxon>
        <taxon>Pleosporales</taxon>
        <taxon>Sporormiaceae</taxon>
        <taxon>Westerdykella</taxon>
    </lineage>
</organism>
<dbReference type="PANTHER" id="PTHR24320">
    <property type="entry name" value="RETINOL DEHYDROGENASE"/>
    <property type="match status" value="1"/>
</dbReference>
<accession>A0A6A6JXV9</accession>
<dbReference type="AlphaFoldDB" id="A0A6A6JXV9"/>
<gene>
    <name evidence="4" type="ORF">EI97DRAFT_29655</name>
</gene>
<dbReference type="OrthoDB" id="191139at2759"/>
<dbReference type="PRINTS" id="PR00080">
    <property type="entry name" value="SDRFAMILY"/>
</dbReference>
<evidence type="ECO:0000313" key="4">
    <source>
        <dbReference type="EMBL" id="KAF2281452.1"/>
    </source>
</evidence>
<dbReference type="InterPro" id="IPR036291">
    <property type="entry name" value="NAD(P)-bd_dom_sf"/>
</dbReference>
<dbReference type="InterPro" id="IPR002347">
    <property type="entry name" value="SDR_fam"/>
</dbReference>
<dbReference type="Gene3D" id="3.40.50.720">
    <property type="entry name" value="NAD(P)-binding Rossmann-like Domain"/>
    <property type="match status" value="1"/>
</dbReference>
<dbReference type="Proteomes" id="UP000800097">
    <property type="component" value="Unassembled WGS sequence"/>
</dbReference>
<dbReference type="SUPFAM" id="SSF51735">
    <property type="entry name" value="NAD(P)-binding Rossmann-fold domains"/>
    <property type="match status" value="1"/>
</dbReference>
<dbReference type="PANTHER" id="PTHR24320:SF272">
    <property type="entry name" value="NAD(P)-BINDING ROSSMANN-FOLD SUPERFAMILY PROTEIN"/>
    <property type="match status" value="1"/>
</dbReference>
<protein>
    <submittedName>
        <fullName evidence="4">Short-chain dehydrogenase</fullName>
    </submittedName>
</protein>
<keyword evidence="2" id="KW-0560">Oxidoreductase</keyword>
<name>A0A6A6JXV9_WESOR</name>
<dbReference type="RefSeq" id="XP_033658989.1">
    <property type="nucleotide sequence ID" value="XM_033794487.1"/>
</dbReference>
<dbReference type="PRINTS" id="PR00081">
    <property type="entry name" value="GDHRDH"/>
</dbReference>
<evidence type="ECO:0000313" key="5">
    <source>
        <dbReference type="Proteomes" id="UP000800097"/>
    </source>
</evidence>
<dbReference type="GO" id="GO:0016491">
    <property type="term" value="F:oxidoreductase activity"/>
    <property type="evidence" value="ECO:0007669"/>
    <property type="project" value="UniProtKB-KW"/>
</dbReference>
<comment type="similarity">
    <text evidence="1 3">Belongs to the short-chain dehydrogenases/reductases (SDR) family.</text>
</comment>
<dbReference type="GeneID" id="54547662"/>
<sequence length="341" mass="36872">MSNSELLRPYASLHTELKGPGDQRPTASQIIADNHLQGALEGKVALVTGASAGIGVPTVLALLETGMRVFAAVRNFDKARASELGPHIAEGKLELIHLDNNSLASVRRCAEDFKQRSGGNLNLLINNAGIMMVPTLTPTEDGFESQLGVNYLSHFLLFQLLKPLLLRSATPDFPSRVVNVSSMAHRWGTVQLDNLQLEGEGVYDPVAAYGQSKTALIWMANEIERRYGSSHLHAFSLHPGGIWTNLQVHIPEEQMAVWKSDETVGRYMKSPAQGAATTIWAAVANVLEGKGGLYLEDCGVAGPVPEGSGTLDLGYASWAYDEEKEGKLWRKACALVGVEDN</sequence>
<evidence type="ECO:0000256" key="2">
    <source>
        <dbReference type="ARBA" id="ARBA00023002"/>
    </source>
</evidence>
<keyword evidence="5" id="KW-1185">Reference proteome</keyword>